<evidence type="ECO:0000256" key="2">
    <source>
        <dbReference type="RuleBase" id="RU363116"/>
    </source>
</evidence>
<evidence type="ECO:0000313" key="3">
    <source>
        <dbReference type="EMBL" id="CAD8074336.1"/>
    </source>
</evidence>
<name>A0A8S1MCP4_9CILI</name>
<dbReference type="Proteomes" id="UP000692954">
    <property type="component" value="Unassembled WGS sequence"/>
</dbReference>
<dbReference type="OrthoDB" id="444338at2759"/>
<dbReference type="AlphaFoldDB" id="A0A8S1MCP4"/>
<keyword evidence="4" id="KW-1185">Reference proteome</keyword>
<accession>A0A8S1MCP4</accession>
<dbReference type="GO" id="GO:0005886">
    <property type="term" value="C:plasma membrane"/>
    <property type="evidence" value="ECO:0007669"/>
    <property type="project" value="TreeGrafter"/>
</dbReference>
<dbReference type="InterPro" id="IPR005552">
    <property type="entry name" value="Scramblase"/>
</dbReference>
<dbReference type="GO" id="GO:0017128">
    <property type="term" value="F:phospholipid scramblase activity"/>
    <property type="evidence" value="ECO:0007669"/>
    <property type="project" value="InterPro"/>
</dbReference>
<comment type="caution">
    <text evidence="3">The sequence shown here is derived from an EMBL/GenBank/DDBJ whole genome shotgun (WGS) entry which is preliminary data.</text>
</comment>
<proteinExistence type="inferred from homology"/>
<protein>
    <recommendedName>
        <fullName evidence="2">Phospholipid scramblase</fullName>
    </recommendedName>
</protein>
<organism evidence="3 4">
    <name type="scientific">Paramecium sonneborni</name>
    <dbReference type="NCBI Taxonomy" id="65129"/>
    <lineage>
        <taxon>Eukaryota</taxon>
        <taxon>Sar</taxon>
        <taxon>Alveolata</taxon>
        <taxon>Ciliophora</taxon>
        <taxon>Intramacronucleata</taxon>
        <taxon>Oligohymenophorea</taxon>
        <taxon>Peniculida</taxon>
        <taxon>Parameciidae</taxon>
        <taxon>Paramecium</taxon>
    </lineage>
</organism>
<gene>
    <name evidence="3" type="ORF">PSON_ATCC_30995.1.T0320018</name>
</gene>
<reference evidence="3" key="1">
    <citation type="submission" date="2021-01" db="EMBL/GenBank/DDBJ databases">
        <authorList>
            <consortium name="Genoscope - CEA"/>
            <person name="William W."/>
        </authorList>
    </citation>
    <scope>NUCLEOTIDE SEQUENCE</scope>
</reference>
<dbReference type="PANTHER" id="PTHR23248">
    <property type="entry name" value="PHOSPHOLIPID SCRAMBLASE-RELATED"/>
    <property type="match status" value="1"/>
</dbReference>
<dbReference type="PANTHER" id="PTHR23248:SF9">
    <property type="entry name" value="PHOSPHOLIPID SCRAMBLASE"/>
    <property type="match status" value="1"/>
</dbReference>
<evidence type="ECO:0000313" key="4">
    <source>
        <dbReference type="Proteomes" id="UP000692954"/>
    </source>
</evidence>
<sequence length="271" mass="31187">MLTPLNTNDSIGQTNFYQMGDYTNSQSCLDKLGNQMGIFLQQKIELVYGMTGFNNPRVYNIFPGNDKGEQIQQNELFKCKEKSLSGAYLALGPPQRPFEIYAINYNSIDLTDQQILDNSNRVIFKIERKQASICCCCCLDRPCIEVHYLENGENKKLGQIIELCYCCRLGCNIFDFSNQLKYIIQESSYCQCNHANFDIKTPDGEVIAPMKKKIKNTWDDQTDNFKVVFPQNASKEDKALILAATIMFEYMYFSNTENLNPNQYNQNNFPI</sequence>
<comment type="similarity">
    <text evidence="1 2">Belongs to the phospholipid scramblase family.</text>
</comment>
<dbReference type="EMBL" id="CAJJDN010000032">
    <property type="protein sequence ID" value="CAD8074336.1"/>
    <property type="molecule type" value="Genomic_DNA"/>
</dbReference>
<dbReference type="Pfam" id="PF03803">
    <property type="entry name" value="Scramblase"/>
    <property type="match status" value="1"/>
</dbReference>
<evidence type="ECO:0000256" key="1">
    <source>
        <dbReference type="ARBA" id="ARBA00005350"/>
    </source>
</evidence>